<name>A0A4V3UMR2_9EURO</name>
<organism evidence="1 2">
    <name type="scientific">Aspergillus tanneri</name>
    <dbReference type="NCBI Taxonomy" id="1220188"/>
    <lineage>
        <taxon>Eukaryota</taxon>
        <taxon>Fungi</taxon>
        <taxon>Dikarya</taxon>
        <taxon>Ascomycota</taxon>
        <taxon>Pezizomycotina</taxon>
        <taxon>Eurotiomycetes</taxon>
        <taxon>Eurotiomycetidae</taxon>
        <taxon>Eurotiales</taxon>
        <taxon>Aspergillaceae</taxon>
        <taxon>Aspergillus</taxon>
        <taxon>Aspergillus subgen. Circumdati</taxon>
    </lineage>
</organism>
<dbReference type="EMBL" id="SOSA01000893">
    <property type="protein sequence ID" value="THC88264.1"/>
    <property type="molecule type" value="Genomic_DNA"/>
</dbReference>
<dbReference type="AlphaFoldDB" id="A0A4V3UMR2"/>
<dbReference type="VEuPathDB" id="FungiDB:EYZ11_012296"/>
<gene>
    <name evidence="1" type="ORF">EYZ11_012296</name>
</gene>
<reference evidence="1 2" key="1">
    <citation type="submission" date="2019-03" db="EMBL/GenBank/DDBJ databases">
        <title>The genome sequence of a newly discovered highly antifungal drug resistant Aspergillus species, Aspergillus tanneri NIH 1004.</title>
        <authorList>
            <person name="Mounaud S."/>
            <person name="Singh I."/>
            <person name="Joardar V."/>
            <person name="Pakala S."/>
            <person name="Pakala S."/>
            <person name="Venepally P."/>
            <person name="Hoover J."/>
            <person name="Nierman W."/>
            <person name="Chung J."/>
            <person name="Losada L."/>
        </authorList>
    </citation>
    <scope>NUCLEOTIDE SEQUENCE [LARGE SCALE GENOMIC DNA]</scope>
    <source>
        <strain evidence="1 2">NIH1004</strain>
    </source>
</reference>
<sequence length="184" mass="20361">MAFDCYCAICGVGFSGMHIEHPSQTALERRRKWIAKRASALQAGKDISQLSQEEDEAPIRSYDPRIVDFGNIEWLYKAHCLAVDEKPNGMGNYSYGNEAASGPALPFHWCCFEILTRMLTGSTDTSNLNLDVLYNIMSALSNASSSALHLSYGDDIRHAQGRYWECIPGAEASNHIANVAIDPR</sequence>
<dbReference type="STRING" id="1220188.A0A4V3UMR2"/>
<comment type="caution">
    <text evidence="1">The sequence shown here is derived from an EMBL/GenBank/DDBJ whole genome shotgun (WGS) entry which is preliminary data.</text>
</comment>
<accession>A0A4V3UMR2</accession>
<evidence type="ECO:0000313" key="2">
    <source>
        <dbReference type="Proteomes" id="UP000308092"/>
    </source>
</evidence>
<evidence type="ECO:0000313" key="1">
    <source>
        <dbReference type="EMBL" id="THC88264.1"/>
    </source>
</evidence>
<dbReference type="Proteomes" id="UP000308092">
    <property type="component" value="Unassembled WGS sequence"/>
</dbReference>
<keyword evidence="2" id="KW-1185">Reference proteome</keyword>
<protein>
    <submittedName>
        <fullName evidence="1">Uncharacterized protein</fullName>
    </submittedName>
</protein>
<proteinExistence type="predicted"/>